<name>A0A3M7S6F2_BRAPC</name>
<dbReference type="Proteomes" id="UP000276133">
    <property type="component" value="Unassembled WGS sequence"/>
</dbReference>
<gene>
    <name evidence="1" type="ORF">BpHYR1_037462</name>
</gene>
<dbReference type="EMBL" id="REGN01001951">
    <property type="protein sequence ID" value="RNA31351.1"/>
    <property type="molecule type" value="Genomic_DNA"/>
</dbReference>
<protein>
    <submittedName>
        <fullName evidence="1">Uncharacterized protein</fullName>
    </submittedName>
</protein>
<comment type="caution">
    <text evidence="1">The sequence shown here is derived from an EMBL/GenBank/DDBJ whole genome shotgun (WGS) entry which is preliminary data.</text>
</comment>
<organism evidence="1 2">
    <name type="scientific">Brachionus plicatilis</name>
    <name type="common">Marine rotifer</name>
    <name type="synonym">Brachionus muelleri</name>
    <dbReference type="NCBI Taxonomy" id="10195"/>
    <lineage>
        <taxon>Eukaryota</taxon>
        <taxon>Metazoa</taxon>
        <taxon>Spiralia</taxon>
        <taxon>Gnathifera</taxon>
        <taxon>Rotifera</taxon>
        <taxon>Eurotatoria</taxon>
        <taxon>Monogononta</taxon>
        <taxon>Pseudotrocha</taxon>
        <taxon>Ploima</taxon>
        <taxon>Brachionidae</taxon>
        <taxon>Brachionus</taxon>
    </lineage>
</organism>
<evidence type="ECO:0000313" key="1">
    <source>
        <dbReference type="EMBL" id="RNA31351.1"/>
    </source>
</evidence>
<accession>A0A3M7S6F2</accession>
<keyword evidence="2" id="KW-1185">Reference proteome</keyword>
<sequence>MEQVWTKAIQTQKEKALDTRPLAFKIYNTTSLLVVLNKNLIYKFILSVYNKRKSEIKNLSKNP</sequence>
<evidence type="ECO:0000313" key="2">
    <source>
        <dbReference type="Proteomes" id="UP000276133"/>
    </source>
</evidence>
<dbReference type="AlphaFoldDB" id="A0A3M7S6F2"/>
<reference evidence="1 2" key="1">
    <citation type="journal article" date="2018" name="Sci. Rep.">
        <title>Genomic signatures of local adaptation to the degree of environmental predictability in rotifers.</title>
        <authorList>
            <person name="Franch-Gras L."/>
            <person name="Hahn C."/>
            <person name="Garcia-Roger E.M."/>
            <person name="Carmona M.J."/>
            <person name="Serra M."/>
            <person name="Gomez A."/>
        </authorList>
    </citation>
    <scope>NUCLEOTIDE SEQUENCE [LARGE SCALE GENOMIC DNA]</scope>
    <source>
        <strain evidence="1">HYR1</strain>
    </source>
</reference>
<proteinExistence type="predicted"/>